<dbReference type="GO" id="GO:0004674">
    <property type="term" value="F:protein serine/threonine kinase activity"/>
    <property type="evidence" value="ECO:0007669"/>
    <property type="project" value="UniProtKB-KW"/>
</dbReference>
<dbReference type="Pfam" id="PF07714">
    <property type="entry name" value="PK_Tyr_Ser-Thr"/>
    <property type="match status" value="1"/>
</dbReference>
<dbReference type="PANTHER" id="PTHR45863">
    <property type="entry name" value="SERINE/THREONINE-PROTEIN KINASE BSK5"/>
    <property type="match status" value="1"/>
</dbReference>
<dbReference type="Gene3D" id="3.30.200.20">
    <property type="entry name" value="Phosphorylase Kinase, domain 1"/>
    <property type="match status" value="1"/>
</dbReference>
<dbReference type="OrthoDB" id="1905385at2759"/>
<keyword evidence="11" id="KW-0472">Membrane</keyword>
<evidence type="ECO:0000256" key="13">
    <source>
        <dbReference type="ARBA" id="ARBA00047899"/>
    </source>
</evidence>
<evidence type="ECO:0000256" key="8">
    <source>
        <dbReference type="ARBA" id="ARBA00022741"/>
    </source>
</evidence>
<evidence type="ECO:0000313" key="17">
    <source>
        <dbReference type="Proteomes" id="UP000187406"/>
    </source>
</evidence>
<keyword evidence="4" id="KW-1003">Cell membrane</keyword>
<dbReference type="STRING" id="3775.A0A1Q3CLE1"/>
<dbReference type="EC" id="2.7.11.1" evidence="3"/>
<keyword evidence="10" id="KW-0067">ATP-binding</keyword>
<organism evidence="16 17">
    <name type="scientific">Cephalotus follicularis</name>
    <name type="common">Albany pitcher plant</name>
    <dbReference type="NCBI Taxonomy" id="3775"/>
    <lineage>
        <taxon>Eukaryota</taxon>
        <taxon>Viridiplantae</taxon>
        <taxon>Streptophyta</taxon>
        <taxon>Embryophyta</taxon>
        <taxon>Tracheophyta</taxon>
        <taxon>Spermatophyta</taxon>
        <taxon>Magnoliopsida</taxon>
        <taxon>eudicotyledons</taxon>
        <taxon>Gunneridae</taxon>
        <taxon>Pentapetalae</taxon>
        <taxon>rosids</taxon>
        <taxon>fabids</taxon>
        <taxon>Oxalidales</taxon>
        <taxon>Cephalotaceae</taxon>
        <taxon>Cephalotus</taxon>
    </lineage>
</organism>
<accession>A0A1Q3CLE1</accession>
<name>A0A1Q3CLE1_CEPFO</name>
<feature type="non-terminal residue" evidence="16">
    <location>
        <position position="141"/>
    </location>
</feature>
<evidence type="ECO:0000256" key="12">
    <source>
        <dbReference type="ARBA" id="ARBA00023288"/>
    </source>
</evidence>
<evidence type="ECO:0000313" key="16">
    <source>
        <dbReference type="EMBL" id="GAV81057.1"/>
    </source>
</evidence>
<dbReference type="PANTHER" id="PTHR45863:SF47">
    <property type="entry name" value="SERINE_THREONINE-PROTEIN KINASE BSK3"/>
    <property type="match status" value="1"/>
</dbReference>
<dbReference type="GO" id="GO:0009742">
    <property type="term" value="P:brassinosteroid mediated signaling pathway"/>
    <property type="evidence" value="ECO:0007669"/>
    <property type="project" value="InterPro"/>
</dbReference>
<reference evidence="17" key="1">
    <citation type="submission" date="2016-04" db="EMBL/GenBank/DDBJ databases">
        <title>Cephalotus genome sequencing.</title>
        <authorList>
            <person name="Fukushima K."/>
            <person name="Hasebe M."/>
            <person name="Fang X."/>
        </authorList>
    </citation>
    <scope>NUCLEOTIDE SEQUENCE [LARGE SCALE GENOMIC DNA]</scope>
    <source>
        <strain evidence="17">cv. St1</strain>
    </source>
</reference>
<keyword evidence="6" id="KW-0808">Transferase</keyword>
<evidence type="ECO:0000256" key="7">
    <source>
        <dbReference type="ARBA" id="ARBA00022707"/>
    </source>
</evidence>
<dbReference type="SUPFAM" id="SSF56112">
    <property type="entry name" value="Protein kinase-like (PK-like)"/>
    <property type="match status" value="1"/>
</dbReference>
<comment type="subcellular location">
    <subcellularLocation>
        <location evidence="1">Cell membrane</location>
        <topology evidence="1">Lipid-anchor</topology>
    </subcellularLocation>
</comment>
<feature type="domain" description="Serine-threonine/tyrosine-protein kinase catalytic" evidence="15">
    <location>
        <begin position="73"/>
        <end position="137"/>
    </location>
</feature>
<evidence type="ECO:0000256" key="14">
    <source>
        <dbReference type="ARBA" id="ARBA00048679"/>
    </source>
</evidence>
<protein>
    <recommendedName>
        <fullName evidence="3">non-specific serine/threonine protein kinase</fullName>
        <ecNumber evidence="3">2.7.11.1</ecNumber>
    </recommendedName>
</protein>
<evidence type="ECO:0000256" key="9">
    <source>
        <dbReference type="ARBA" id="ARBA00022777"/>
    </source>
</evidence>
<dbReference type="InterPro" id="IPR045845">
    <property type="entry name" value="BSK"/>
</dbReference>
<evidence type="ECO:0000256" key="3">
    <source>
        <dbReference type="ARBA" id="ARBA00012513"/>
    </source>
</evidence>
<evidence type="ECO:0000259" key="15">
    <source>
        <dbReference type="Pfam" id="PF07714"/>
    </source>
</evidence>
<evidence type="ECO:0000256" key="2">
    <source>
        <dbReference type="ARBA" id="ARBA00008684"/>
    </source>
</evidence>
<keyword evidence="17" id="KW-1185">Reference proteome</keyword>
<evidence type="ECO:0000256" key="6">
    <source>
        <dbReference type="ARBA" id="ARBA00022679"/>
    </source>
</evidence>
<keyword evidence="7" id="KW-0519">Myristate</keyword>
<evidence type="ECO:0000256" key="5">
    <source>
        <dbReference type="ARBA" id="ARBA00022527"/>
    </source>
</evidence>
<evidence type="ECO:0000256" key="4">
    <source>
        <dbReference type="ARBA" id="ARBA00022475"/>
    </source>
</evidence>
<keyword evidence="5" id="KW-0723">Serine/threonine-protein kinase</keyword>
<keyword evidence="12" id="KW-0449">Lipoprotein</keyword>
<keyword evidence="9 16" id="KW-0418">Kinase</keyword>
<comment type="caution">
    <text evidence="16">The sequence shown here is derived from an EMBL/GenBank/DDBJ whole genome shotgun (WGS) entry which is preliminary data.</text>
</comment>
<keyword evidence="8" id="KW-0547">Nucleotide-binding</keyword>
<dbReference type="EMBL" id="BDDD01002318">
    <property type="protein sequence ID" value="GAV81057.1"/>
    <property type="molecule type" value="Genomic_DNA"/>
</dbReference>
<evidence type="ECO:0000256" key="10">
    <source>
        <dbReference type="ARBA" id="ARBA00022840"/>
    </source>
</evidence>
<dbReference type="GO" id="GO:0005886">
    <property type="term" value="C:plasma membrane"/>
    <property type="evidence" value="ECO:0007669"/>
    <property type="project" value="UniProtKB-SubCell"/>
</dbReference>
<comment type="catalytic activity">
    <reaction evidence="14">
        <text>L-seryl-[protein] + ATP = O-phospho-L-seryl-[protein] + ADP + H(+)</text>
        <dbReference type="Rhea" id="RHEA:17989"/>
        <dbReference type="Rhea" id="RHEA-COMP:9863"/>
        <dbReference type="Rhea" id="RHEA-COMP:11604"/>
        <dbReference type="ChEBI" id="CHEBI:15378"/>
        <dbReference type="ChEBI" id="CHEBI:29999"/>
        <dbReference type="ChEBI" id="CHEBI:30616"/>
        <dbReference type="ChEBI" id="CHEBI:83421"/>
        <dbReference type="ChEBI" id="CHEBI:456216"/>
        <dbReference type="EC" id="2.7.11.1"/>
    </reaction>
</comment>
<dbReference type="AlphaFoldDB" id="A0A1Q3CLE1"/>
<evidence type="ECO:0000256" key="11">
    <source>
        <dbReference type="ARBA" id="ARBA00023136"/>
    </source>
</evidence>
<dbReference type="InterPro" id="IPR011009">
    <property type="entry name" value="Kinase-like_dom_sf"/>
</dbReference>
<gene>
    <name evidence="16" type="ORF">CFOL_v3_24516</name>
</gene>
<comment type="similarity">
    <text evidence="2">Belongs to the protein kinase superfamily. Ser/Thr protein kinase family.</text>
</comment>
<dbReference type="InterPro" id="IPR001245">
    <property type="entry name" value="Ser-Thr/Tyr_kinase_cat_dom"/>
</dbReference>
<evidence type="ECO:0000256" key="1">
    <source>
        <dbReference type="ARBA" id="ARBA00004193"/>
    </source>
</evidence>
<dbReference type="Proteomes" id="UP000187406">
    <property type="component" value="Unassembled WGS sequence"/>
</dbReference>
<proteinExistence type="inferred from homology"/>
<sequence length="141" mass="15925">MGCLCTRLTPSCWNSQLFKAAVVKAPDVENVEKSGVESLPAFCEYTLEQIRNATSSFVVENIVCEHGEKAPNVVYEGKLESQRRIAVKRFNRMAWRDASQFLEEARSVGQLRNQKLANLLGCYCEGDERLLVTEIMPCQAY</sequence>
<comment type="catalytic activity">
    <reaction evidence="13">
        <text>L-threonyl-[protein] + ATP = O-phospho-L-threonyl-[protein] + ADP + H(+)</text>
        <dbReference type="Rhea" id="RHEA:46608"/>
        <dbReference type="Rhea" id="RHEA-COMP:11060"/>
        <dbReference type="Rhea" id="RHEA-COMP:11605"/>
        <dbReference type="ChEBI" id="CHEBI:15378"/>
        <dbReference type="ChEBI" id="CHEBI:30013"/>
        <dbReference type="ChEBI" id="CHEBI:30616"/>
        <dbReference type="ChEBI" id="CHEBI:61977"/>
        <dbReference type="ChEBI" id="CHEBI:456216"/>
        <dbReference type="EC" id="2.7.11.1"/>
    </reaction>
</comment>
<dbReference type="InParanoid" id="A0A1Q3CLE1"/>
<dbReference type="FunFam" id="3.30.200.20:FF:000154">
    <property type="entry name" value="probable serine/threonine-protein kinase At4g35230"/>
    <property type="match status" value="1"/>
</dbReference>
<dbReference type="GO" id="GO:0005524">
    <property type="term" value="F:ATP binding"/>
    <property type="evidence" value="ECO:0007669"/>
    <property type="project" value="UniProtKB-KW"/>
</dbReference>